<dbReference type="RefSeq" id="WP_201328327.1">
    <property type="nucleotide sequence ID" value="NZ_AP017470.1"/>
</dbReference>
<dbReference type="PANTHER" id="PTHR33908">
    <property type="entry name" value="MANNOSYLTRANSFERASE YKCB-RELATED"/>
    <property type="match status" value="1"/>
</dbReference>
<evidence type="ECO:0000256" key="1">
    <source>
        <dbReference type="ARBA" id="ARBA00004651"/>
    </source>
</evidence>
<protein>
    <submittedName>
        <fullName evidence="10">Glycosyl transferase family protein</fullName>
    </submittedName>
</protein>
<dbReference type="GO" id="GO:0010041">
    <property type="term" value="P:response to iron(III) ion"/>
    <property type="evidence" value="ECO:0007669"/>
    <property type="project" value="TreeGrafter"/>
</dbReference>
<feature type="transmembrane region" description="Helical" evidence="8">
    <location>
        <begin position="264"/>
        <end position="284"/>
    </location>
</feature>
<keyword evidence="4 10" id="KW-0808">Transferase</keyword>
<proteinExistence type="predicted"/>
<evidence type="ECO:0000256" key="5">
    <source>
        <dbReference type="ARBA" id="ARBA00022692"/>
    </source>
</evidence>
<dbReference type="GO" id="GO:0016763">
    <property type="term" value="F:pentosyltransferase activity"/>
    <property type="evidence" value="ECO:0007669"/>
    <property type="project" value="TreeGrafter"/>
</dbReference>
<keyword evidence="7 8" id="KW-0472">Membrane</keyword>
<feature type="domain" description="Glycosyltransferase RgtA/B/C/D-like" evidence="9">
    <location>
        <begin position="60"/>
        <end position="219"/>
    </location>
</feature>
<keyword evidence="11" id="KW-1185">Reference proteome</keyword>
<evidence type="ECO:0000256" key="3">
    <source>
        <dbReference type="ARBA" id="ARBA00022676"/>
    </source>
</evidence>
<dbReference type="InterPro" id="IPR050297">
    <property type="entry name" value="LipidA_mod_glycosyltrf_83"/>
</dbReference>
<evidence type="ECO:0000256" key="8">
    <source>
        <dbReference type="SAM" id="Phobius"/>
    </source>
</evidence>
<feature type="transmembrane region" description="Helical" evidence="8">
    <location>
        <begin position="349"/>
        <end position="366"/>
    </location>
</feature>
<dbReference type="InterPro" id="IPR038731">
    <property type="entry name" value="RgtA/B/C-like"/>
</dbReference>
<dbReference type="PANTHER" id="PTHR33908:SF3">
    <property type="entry name" value="UNDECAPRENYL PHOSPHATE-ALPHA-4-AMINO-4-DEOXY-L-ARABINOSE ARABINOSYL TRANSFERASE"/>
    <property type="match status" value="1"/>
</dbReference>
<dbReference type="Pfam" id="PF13231">
    <property type="entry name" value="PMT_2"/>
    <property type="match status" value="1"/>
</dbReference>
<keyword evidence="5 8" id="KW-0812">Transmembrane</keyword>
<feature type="transmembrane region" description="Helical" evidence="8">
    <location>
        <begin position="296"/>
        <end position="312"/>
    </location>
</feature>
<dbReference type="KEGG" id="thyd:TTHT_0381"/>
<feature type="transmembrane region" description="Helical" evidence="8">
    <location>
        <begin position="318"/>
        <end position="337"/>
    </location>
</feature>
<evidence type="ECO:0000256" key="7">
    <source>
        <dbReference type="ARBA" id="ARBA00023136"/>
    </source>
</evidence>
<keyword evidence="3" id="KW-0328">Glycosyltransferase</keyword>
<feature type="transmembrane region" description="Helical" evidence="8">
    <location>
        <begin position="407"/>
        <end position="426"/>
    </location>
</feature>
<sequence>MNKKTGLILFALLFFLLNFLPSFKRDLWEPDEPRFVLVAKEMVESGNFVMPHRNKRPYPDKPPFYFWTIALSSKLTGGFNTQAGILPVALSGAFSIILVFLIALKLGYSEDIAFASSLIFASCVKVWWQSSHAQIDMVLSFLVYLSVYLALLYLKDKKENMLVLSFFIMGVATLTKGPVGLIIPLGAIITYLLWINKWQETKLFSFKTIFAYLFPVGLWLILLIYQSLSGEQTAYLENILFKQTVVRFAKSWHHFQPVYYYAKVLIYDFFPWSIFLYYFLWHLWKNRKELKLSDSEKFLLSWFLFTVVFFSIPNGKRGLYILPMYPAISTLTAEFLFKFKEKKWIKTTGILVSILFISGYLFILFYSINKSFFKDTSFVILEIPILISLLLILILRKEKEKTYFSNIIKPAITFFFLTAAISGIIFPHLNKRNSMRYFVKEYQRFLNKDSKIAIAQFRSAHVLYGDRNLVEFPYQNEEDNIDLFVKYLRETPNSFGIVKKLWCERLKRMGIPVKVLAERKVGSKDLCFIKIEKKERNNGKD</sequence>
<evidence type="ECO:0000313" key="11">
    <source>
        <dbReference type="Proteomes" id="UP000595564"/>
    </source>
</evidence>
<feature type="transmembrane region" description="Helical" evidence="8">
    <location>
        <begin position="206"/>
        <end position="228"/>
    </location>
</feature>
<feature type="transmembrane region" description="Helical" evidence="8">
    <location>
        <begin position="135"/>
        <end position="154"/>
    </location>
</feature>
<evidence type="ECO:0000256" key="2">
    <source>
        <dbReference type="ARBA" id="ARBA00022475"/>
    </source>
</evidence>
<feature type="transmembrane region" description="Helical" evidence="8">
    <location>
        <begin position="166"/>
        <end position="194"/>
    </location>
</feature>
<accession>A0A7R6SYM7</accession>
<dbReference type="GO" id="GO:0009103">
    <property type="term" value="P:lipopolysaccharide biosynthetic process"/>
    <property type="evidence" value="ECO:0007669"/>
    <property type="project" value="TreeGrafter"/>
</dbReference>
<dbReference type="AlphaFoldDB" id="A0A7R6SYM7"/>
<reference evidence="10 11" key="1">
    <citation type="journal article" date="2012" name="Extremophiles">
        <title>Thermotomaculum hydrothermale gen. nov., sp. nov., a novel heterotrophic thermophile within the phylum Acidobacteria from a deep-sea hydrothermal vent chimney in the Southern Okinawa Trough.</title>
        <authorList>
            <person name="Izumi H."/>
            <person name="Nunoura T."/>
            <person name="Miyazaki M."/>
            <person name="Mino S."/>
            <person name="Toki T."/>
            <person name="Takai K."/>
            <person name="Sako Y."/>
            <person name="Sawabe T."/>
            <person name="Nakagawa S."/>
        </authorList>
    </citation>
    <scope>NUCLEOTIDE SEQUENCE [LARGE SCALE GENOMIC DNA]</scope>
    <source>
        <strain evidence="10 11">AC55</strain>
    </source>
</reference>
<dbReference type="EMBL" id="AP017470">
    <property type="protein sequence ID" value="BBB31995.1"/>
    <property type="molecule type" value="Genomic_DNA"/>
</dbReference>
<name>A0A7R6SYM7_9BACT</name>
<keyword evidence="6 8" id="KW-1133">Transmembrane helix</keyword>
<comment type="subcellular location">
    <subcellularLocation>
        <location evidence="1">Cell membrane</location>
        <topology evidence="1">Multi-pass membrane protein</topology>
    </subcellularLocation>
</comment>
<feature type="transmembrane region" description="Helical" evidence="8">
    <location>
        <begin position="378"/>
        <end position="395"/>
    </location>
</feature>
<keyword evidence="2" id="KW-1003">Cell membrane</keyword>
<feature type="transmembrane region" description="Helical" evidence="8">
    <location>
        <begin position="88"/>
        <end position="106"/>
    </location>
</feature>
<gene>
    <name evidence="10" type="ORF">TTHT_0381</name>
</gene>
<evidence type="ECO:0000256" key="6">
    <source>
        <dbReference type="ARBA" id="ARBA00022989"/>
    </source>
</evidence>
<dbReference type="Proteomes" id="UP000595564">
    <property type="component" value="Chromosome"/>
</dbReference>
<organism evidence="10 11">
    <name type="scientific">Thermotomaculum hydrothermale</name>
    <dbReference type="NCBI Taxonomy" id="981385"/>
    <lineage>
        <taxon>Bacteria</taxon>
        <taxon>Pseudomonadati</taxon>
        <taxon>Acidobacteriota</taxon>
        <taxon>Holophagae</taxon>
        <taxon>Thermotomaculales</taxon>
        <taxon>Thermotomaculaceae</taxon>
        <taxon>Thermotomaculum</taxon>
    </lineage>
</organism>
<evidence type="ECO:0000313" key="10">
    <source>
        <dbReference type="EMBL" id="BBB31995.1"/>
    </source>
</evidence>
<dbReference type="GO" id="GO:0005886">
    <property type="term" value="C:plasma membrane"/>
    <property type="evidence" value="ECO:0007669"/>
    <property type="project" value="UniProtKB-SubCell"/>
</dbReference>
<evidence type="ECO:0000256" key="4">
    <source>
        <dbReference type="ARBA" id="ARBA00022679"/>
    </source>
</evidence>
<evidence type="ECO:0000259" key="9">
    <source>
        <dbReference type="Pfam" id="PF13231"/>
    </source>
</evidence>